<dbReference type="Proteomes" id="UP001217500">
    <property type="component" value="Chromosome"/>
</dbReference>
<dbReference type="KEGG" id="gso:PH603_13160"/>
<dbReference type="RefSeq" id="WP_289502999.1">
    <property type="nucleotide sequence ID" value="NZ_CP116805.1"/>
</dbReference>
<sequence>MMVLPDKKDRSVTDPNGTAALAYLKALEVLKDGEWIERDPPPEVLWGDPRVVAAAIAATPYAQSYFSAVASFHRDDIPVDEVLARDRASWAVINRFMGEFPETAFAGVPREEWPPFLWVAHWHTGRLELNFLCPNMIVFANGEVRSFNPHPPGPKSRKLWNTFEDKWNFEMGWADPRDPARRRNVKAPDHILKQSAEAKRFGKEYRNVKLDLMLSAEREFLEGRFTCRADVIDWFLQAGWRVNRIGEDYFTLVDEAGEKHRLKGLLFSAAFTSREALLSLKKSKSRKTAEQAAAEYDAAYADWRDGIVKKYRAARLKEGRGRPVEFEPLVAPSVEEVAAWNAGRSLPTVPRDHAASMECVVRNVGNDLNDPMTGSDEMLRCIRLSTSVRPLIPKRLYDRVLWAVPSRITLIDPAAPKGVVHIRDEGERLTTSQVTEDAALLMAALARAKGWSAVRLRGGAEFQRHAAVALAQMHIELITDDEGVAALYRQTWTKENERLRHEREKRNPGHRQDPARAHHDTLGARADRRGQGDEQYEPGHSPQTG</sequence>
<dbReference type="AlphaFoldDB" id="A0AAE9XM60"/>
<feature type="region of interest" description="Disordered" evidence="1">
    <location>
        <begin position="498"/>
        <end position="545"/>
    </location>
</feature>
<feature type="compositionally biased region" description="Basic and acidic residues" evidence="1">
    <location>
        <begin position="498"/>
        <end position="532"/>
    </location>
</feature>
<evidence type="ECO:0000256" key="1">
    <source>
        <dbReference type="SAM" id="MobiDB-lite"/>
    </source>
</evidence>
<feature type="domain" description="Large polyvalent protein-associated" evidence="2">
    <location>
        <begin position="417"/>
        <end position="490"/>
    </location>
</feature>
<evidence type="ECO:0000313" key="4">
    <source>
        <dbReference type="Proteomes" id="UP001217500"/>
    </source>
</evidence>
<evidence type="ECO:0000259" key="2">
    <source>
        <dbReference type="Pfam" id="PF18821"/>
    </source>
</evidence>
<name>A0AAE9XM60_9PROT</name>
<dbReference type="InterPro" id="IPR040677">
    <property type="entry name" value="LPD7"/>
</dbReference>
<dbReference type="Pfam" id="PF18821">
    <property type="entry name" value="LPD7"/>
    <property type="match status" value="1"/>
</dbReference>
<gene>
    <name evidence="3" type="ORF">PH603_13160</name>
</gene>
<protein>
    <recommendedName>
        <fullName evidence="2">Large polyvalent protein-associated domain-containing protein</fullName>
    </recommendedName>
</protein>
<proteinExistence type="predicted"/>
<accession>A0AAE9XM60</accession>
<organism evidence="3 4">
    <name type="scientific">Gimibacter soli</name>
    <dbReference type="NCBI Taxonomy" id="3024400"/>
    <lineage>
        <taxon>Bacteria</taxon>
        <taxon>Pseudomonadati</taxon>
        <taxon>Pseudomonadota</taxon>
        <taxon>Alphaproteobacteria</taxon>
        <taxon>Kordiimonadales</taxon>
        <taxon>Temperatibacteraceae</taxon>
        <taxon>Gimibacter</taxon>
    </lineage>
</organism>
<dbReference type="EMBL" id="CP116805">
    <property type="protein sequence ID" value="WCL53487.1"/>
    <property type="molecule type" value="Genomic_DNA"/>
</dbReference>
<reference evidence="3" key="1">
    <citation type="submission" date="2023-01" db="EMBL/GenBank/DDBJ databases">
        <title>The genome sequence of Kordiimonadaceae bacterium 6D33.</title>
        <authorList>
            <person name="Liu Y."/>
        </authorList>
    </citation>
    <scope>NUCLEOTIDE SEQUENCE</scope>
    <source>
        <strain evidence="3">6D33</strain>
    </source>
</reference>
<keyword evidence="4" id="KW-1185">Reference proteome</keyword>
<evidence type="ECO:0000313" key="3">
    <source>
        <dbReference type="EMBL" id="WCL53487.1"/>
    </source>
</evidence>